<sequence>MSFDARTIYELLPAIYRLRDADQEGALRDLIAVLAEEAAVIEEDLDQLYDDQFIETCADWVAPYIGGLIGYRTLHGVVPTVSSPRAEVANTIAYRRRKGTASVLEELARDVTGWRAHVVEFFERLVATQYLNHLRPHAPLTANLRDWEGMERRGTAFDRLPHGVDMRSIARGRGRHNIPNVGLFLWRLDAFPLERAVPARLDARRLRFNPLGIDMPLFTNPQTEPGIAHLATPLNVPAPISRRVLAARDAGEPERRLERYYGANRSLLIETRAAPGEAFAPLAADDIEVCNLSDRPGGDWSFAGPSRPVAIDPVLGRMLLRDAPAAGTEWRVSFHHGFSGPMGGGQYERGAAADAAGLTVVRVSEAPGDQASLQAALDLVAATGGVVEIADNRTYAETPAITVPAGGTVILRAANERRPVLALAGDLAVTVNDPAAEASLVLDGLLIAGGALVLTDDRVTGLRRLVIRDTTLVPGRTLAADGTPAGAAASLIADIAGTDISIERSIVGGLRVSTLSQAGIADSLVDATATTGLAYGGPVAGTPGGRLTLTASTVVGGMFAEAFALVSNAVVIAEPGPDTSPVPVRAERLQQGCVRFSYVPPASATPRRYRCQPDQEVADALERRQRETGAELSDAQAAAIRAGVLAWLKPRFTSLRYGRPGYGQLATRCPAQIRTGADDEAEMGAFHALYQSQRETNLKVRVEEYLRFGLEAGLFYES</sequence>
<evidence type="ECO:0008006" key="3">
    <source>
        <dbReference type="Google" id="ProtNLM"/>
    </source>
</evidence>
<name>A0ABW4Z0C9_9HYPH</name>
<dbReference type="Proteomes" id="UP001597299">
    <property type="component" value="Unassembled WGS sequence"/>
</dbReference>
<organism evidence="1 2">
    <name type="scientific">Ancylobacter oerskovii</name>
    <dbReference type="NCBI Taxonomy" id="459519"/>
    <lineage>
        <taxon>Bacteria</taxon>
        <taxon>Pseudomonadati</taxon>
        <taxon>Pseudomonadota</taxon>
        <taxon>Alphaproteobacteria</taxon>
        <taxon>Hyphomicrobiales</taxon>
        <taxon>Xanthobacteraceae</taxon>
        <taxon>Ancylobacter</taxon>
    </lineage>
</organism>
<evidence type="ECO:0000313" key="2">
    <source>
        <dbReference type="Proteomes" id="UP001597299"/>
    </source>
</evidence>
<keyword evidence="2" id="KW-1185">Reference proteome</keyword>
<comment type="caution">
    <text evidence="1">The sequence shown here is derived from an EMBL/GenBank/DDBJ whole genome shotgun (WGS) entry which is preliminary data.</text>
</comment>
<dbReference type="RefSeq" id="WP_213351539.1">
    <property type="nucleotide sequence ID" value="NZ_JAHBGB010000006.1"/>
</dbReference>
<reference evidence="2" key="1">
    <citation type="journal article" date="2019" name="Int. J. Syst. Evol. Microbiol.">
        <title>The Global Catalogue of Microorganisms (GCM) 10K type strain sequencing project: providing services to taxonomists for standard genome sequencing and annotation.</title>
        <authorList>
            <consortium name="The Broad Institute Genomics Platform"/>
            <consortium name="The Broad Institute Genome Sequencing Center for Infectious Disease"/>
            <person name="Wu L."/>
            <person name="Ma J."/>
        </authorList>
    </citation>
    <scope>NUCLEOTIDE SEQUENCE [LARGE SCALE GENOMIC DNA]</scope>
    <source>
        <strain evidence="2">CCM 7435</strain>
    </source>
</reference>
<gene>
    <name evidence="1" type="ORF">ACFSNC_16765</name>
</gene>
<accession>A0ABW4Z0C9</accession>
<evidence type="ECO:0000313" key="1">
    <source>
        <dbReference type="EMBL" id="MFD2142061.1"/>
    </source>
</evidence>
<dbReference type="EMBL" id="JBHUHD010000001">
    <property type="protein sequence ID" value="MFD2142061.1"/>
    <property type="molecule type" value="Genomic_DNA"/>
</dbReference>
<protein>
    <recommendedName>
        <fullName evidence="3">Phage tail protein (Tail_P2_I)</fullName>
    </recommendedName>
</protein>
<proteinExistence type="predicted"/>